<organism evidence="2 3">
    <name type="scientific">Brachionus plicatilis</name>
    <name type="common">Marine rotifer</name>
    <name type="synonym">Brachionus muelleri</name>
    <dbReference type="NCBI Taxonomy" id="10195"/>
    <lineage>
        <taxon>Eukaryota</taxon>
        <taxon>Metazoa</taxon>
        <taxon>Spiralia</taxon>
        <taxon>Gnathifera</taxon>
        <taxon>Rotifera</taxon>
        <taxon>Eurotatoria</taxon>
        <taxon>Monogononta</taxon>
        <taxon>Pseudotrocha</taxon>
        <taxon>Ploima</taxon>
        <taxon>Brachionidae</taxon>
        <taxon>Brachionus</taxon>
    </lineage>
</organism>
<gene>
    <name evidence="2" type="ORF">BpHYR1_016057</name>
</gene>
<evidence type="ECO:0000313" key="2">
    <source>
        <dbReference type="EMBL" id="RMZ94465.1"/>
    </source>
</evidence>
<dbReference type="AlphaFoldDB" id="A0A3M7P5W7"/>
<dbReference type="EMBL" id="REGN01013034">
    <property type="protein sequence ID" value="RMZ94465.1"/>
    <property type="molecule type" value="Genomic_DNA"/>
</dbReference>
<keyword evidence="3" id="KW-1185">Reference proteome</keyword>
<protein>
    <submittedName>
        <fullName evidence="2">Uncharacterized protein</fullName>
    </submittedName>
</protein>
<feature type="region of interest" description="Disordered" evidence="1">
    <location>
        <begin position="49"/>
        <end position="69"/>
    </location>
</feature>
<sequence length="69" mass="8040">MVGGQEFLDNSKCHQAAVRNNEVIERNVERNKLFMHVLTSQDTKKFIPTENSRVRSSFNNFEPGRETEQ</sequence>
<feature type="compositionally biased region" description="Polar residues" evidence="1">
    <location>
        <begin position="49"/>
        <end position="60"/>
    </location>
</feature>
<name>A0A3M7P5W7_BRAPC</name>
<evidence type="ECO:0000313" key="3">
    <source>
        <dbReference type="Proteomes" id="UP000276133"/>
    </source>
</evidence>
<comment type="caution">
    <text evidence="2">The sequence shown here is derived from an EMBL/GenBank/DDBJ whole genome shotgun (WGS) entry which is preliminary data.</text>
</comment>
<reference evidence="2 3" key="1">
    <citation type="journal article" date="2018" name="Sci. Rep.">
        <title>Genomic signatures of local adaptation to the degree of environmental predictability in rotifers.</title>
        <authorList>
            <person name="Franch-Gras L."/>
            <person name="Hahn C."/>
            <person name="Garcia-Roger E.M."/>
            <person name="Carmona M.J."/>
            <person name="Serra M."/>
            <person name="Gomez A."/>
        </authorList>
    </citation>
    <scope>NUCLEOTIDE SEQUENCE [LARGE SCALE GENOMIC DNA]</scope>
    <source>
        <strain evidence="2">HYR1</strain>
    </source>
</reference>
<dbReference type="Proteomes" id="UP000276133">
    <property type="component" value="Unassembled WGS sequence"/>
</dbReference>
<proteinExistence type="predicted"/>
<accession>A0A3M7P5W7</accession>
<evidence type="ECO:0000256" key="1">
    <source>
        <dbReference type="SAM" id="MobiDB-lite"/>
    </source>
</evidence>
<feature type="non-terminal residue" evidence="2">
    <location>
        <position position="69"/>
    </location>
</feature>